<dbReference type="Proteomes" id="UP000316988">
    <property type="component" value="Unassembled WGS sequence"/>
</dbReference>
<evidence type="ECO:0000259" key="3">
    <source>
        <dbReference type="Pfam" id="PF11774"/>
    </source>
</evidence>
<dbReference type="Pfam" id="PF23359">
    <property type="entry name" value="Lsr2_DNA-bd"/>
    <property type="match status" value="1"/>
</dbReference>
<feature type="domain" description="Lsr2 dimerization" evidence="3">
    <location>
        <begin position="4"/>
        <end position="55"/>
    </location>
</feature>
<evidence type="ECO:0000256" key="1">
    <source>
        <dbReference type="ARBA" id="ARBA00023125"/>
    </source>
</evidence>
<dbReference type="EMBL" id="VLNT01000012">
    <property type="protein sequence ID" value="TSD58763.1"/>
    <property type="molecule type" value="Genomic_DNA"/>
</dbReference>
<dbReference type="GO" id="GO:0016746">
    <property type="term" value="F:acyltransferase activity"/>
    <property type="evidence" value="ECO:0007669"/>
    <property type="project" value="InterPro"/>
</dbReference>
<evidence type="ECO:0000313" key="6">
    <source>
        <dbReference type="Proteomes" id="UP000316988"/>
    </source>
</evidence>
<proteinExistence type="predicted"/>
<dbReference type="OrthoDB" id="4113332at2"/>
<dbReference type="InterPro" id="IPR024412">
    <property type="entry name" value="Lsr2_dim_dom"/>
</dbReference>
<dbReference type="InterPro" id="IPR055370">
    <property type="entry name" value="Lsr2_DNA-bd"/>
</dbReference>
<feature type="compositionally biased region" description="Basic and acidic residues" evidence="2">
    <location>
        <begin position="78"/>
        <end position="87"/>
    </location>
</feature>
<accession>A0A554RXD1</accession>
<evidence type="ECO:0000259" key="4">
    <source>
        <dbReference type="Pfam" id="PF23359"/>
    </source>
</evidence>
<keyword evidence="1" id="KW-0238">DNA-binding</keyword>
<dbReference type="InterPro" id="IPR042261">
    <property type="entry name" value="Lsr2-like_dimerization"/>
</dbReference>
<sequence length="108" mass="11841">MEKFYSDISGEEIDSSTPTVTFGFDGTSYEIDVTEQEKTEIEKTLAPYIRAGRKATGAGARRRGRRSGGSSSDSPAKQVREWAKEQGIDVPARGRVPSDVLEKYNAAH</sequence>
<dbReference type="AlphaFoldDB" id="A0A554RXD1"/>
<feature type="region of interest" description="Disordered" evidence="2">
    <location>
        <begin position="1"/>
        <end position="25"/>
    </location>
</feature>
<protein>
    <submittedName>
        <fullName evidence="5">Lsr2 family protein</fullName>
    </submittedName>
</protein>
<dbReference type="Gene3D" id="3.30.60.230">
    <property type="entry name" value="Lsr2, dimerization domain"/>
    <property type="match status" value="1"/>
</dbReference>
<dbReference type="Pfam" id="PF11774">
    <property type="entry name" value="Lsr2"/>
    <property type="match status" value="1"/>
</dbReference>
<keyword evidence="6" id="KW-1185">Reference proteome</keyword>
<gene>
    <name evidence="5" type="ORF">FNM00_13855</name>
</gene>
<reference evidence="5 6" key="1">
    <citation type="submission" date="2019-07" db="EMBL/GenBank/DDBJ databases">
        <authorList>
            <person name="Zhao L.H."/>
        </authorList>
    </citation>
    <scope>NUCLEOTIDE SEQUENCE [LARGE SCALE GENOMIC DNA]</scope>
    <source>
        <strain evidence="5 6">Co35</strain>
    </source>
</reference>
<evidence type="ECO:0000313" key="5">
    <source>
        <dbReference type="EMBL" id="TSD58763.1"/>
    </source>
</evidence>
<dbReference type="GO" id="GO:0003677">
    <property type="term" value="F:DNA binding"/>
    <property type="evidence" value="ECO:0007669"/>
    <property type="project" value="UniProtKB-KW"/>
</dbReference>
<dbReference type="InterPro" id="IPR036625">
    <property type="entry name" value="E3-bd_dom_sf"/>
</dbReference>
<feature type="domain" description="Lsr2 DNA-binding" evidence="4">
    <location>
        <begin position="76"/>
        <end position="107"/>
    </location>
</feature>
<dbReference type="Gene3D" id="4.10.320.10">
    <property type="entry name" value="E3-binding domain"/>
    <property type="match status" value="1"/>
</dbReference>
<name>A0A554RXD1_9ACTN</name>
<evidence type="ECO:0000256" key="2">
    <source>
        <dbReference type="SAM" id="MobiDB-lite"/>
    </source>
</evidence>
<organism evidence="5 6">
    <name type="scientific">Aeromicrobium piscarium</name>
    <dbReference type="NCBI Taxonomy" id="2590901"/>
    <lineage>
        <taxon>Bacteria</taxon>
        <taxon>Bacillati</taxon>
        <taxon>Actinomycetota</taxon>
        <taxon>Actinomycetes</taxon>
        <taxon>Propionibacteriales</taxon>
        <taxon>Nocardioidaceae</taxon>
        <taxon>Aeromicrobium</taxon>
    </lineage>
</organism>
<feature type="region of interest" description="Disordered" evidence="2">
    <location>
        <begin position="44"/>
        <end position="108"/>
    </location>
</feature>
<comment type="caution">
    <text evidence="5">The sequence shown here is derived from an EMBL/GenBank/DDBJ whole genome shotgun (WGS) entry which is preliminary data.</text>
</comment>